<keyword evidence="3" id="KW-0548">Nucleotidyltransferase</keyword>
<evidence type="ECO:0000259" key="10">
    <source>
        <dbReference type="PROSITE" id="PS50878"/>
    </source>
</evidence>
<dbReference type="PROSITE" id="PS50878">
    <property type="entry name" value="RT_POL"/>
    <property type="match status" value="1"/>
</dbReference>
<organism evidence="12 14">
    <name type="scientific">Coprococcus catus</name>
    <dbReference type="NCBI Taxonomy" id="116085"/>
    <lineage>
        <taxon>Bacteria</taxon>
        <taxon>Bacillati</taxon>
        <taxon>Bacillota</taxon>
        <taxon>Clostridia</taxon>
        <taxon>Lachnospirales</taxon>
        <taxon>Lachnospiraceae</taxon>
        <taxon>Coprococcus</taxon>
    </lineage>
</organism>
<evidence type="ECO:0000313" key="14">
    <source>
        <dbReference type="Proteomes" id="UP000261231"/>
    </source>
</evidence>
<dbReference type="Pfam" id="PF00078">
    <property type="entry name" value="RVT_1"/>
    <property type="match status" value="1"/>
</dbReference>
<reference evidence="13 14" key="1">
    <citation type="submission" date="2018-08" db="EMBL/GenBank/DDBJ databases">
        <title>A genome reference for cultivated species of the human gut microbiota.</title>
        <authorList>
            <person name="Zou Y."/>
            <person name="Xue W."/>
            <person name="Luo G."/>
        </authorList>
    </citation>
    <scope>NUCLEOTIDE SEQUENCE [LARGE SCALE GENOMIC DNA]</scope>
    <source>
        <strain evidence="11 13">AF45-17</strain>
        <strain evidence="12 14">AM28-39</strain>
    </source>
</reference>
<evidence type="ECO:0000256" key="2">
    <source>
        <dbReference type="ARBA" id="ARBA00022679"/>
    </source>
</evidence>
<gene>
    <name evidence="11" type="ORF">DW070_15990</name>
    <name evidence="12" type="ORF">DW747_02860</name>
</gene>
<comment type="similarity">
    <text evidence="8">Belongs to the bacterial reverse transcriptase family.</text>
</comment>
<evidence type="ECO:0000256" key="3">
    <source>
        <dbReference type="ARBA" id="ARBA00022695"/>
    </source>
</evidence>
<comment type="caution">
    <text evidence="12">The sequence shown here is derived from an EMBL/GenBank/DDBJ whole genome shotgun (WGS) entry which is preliminary data.</text>
</comment>
<dbReference type="InterPro" id="IPR000123">
    <property type="entry name" value="Reverse_transcriptase_msDNA"/>
</dbReference>
<dbReference type="RefSeq" id="WP_117529154.1">
    <property type="nucleotide sequence ID" value="NZ_JAQENQ010000010.1"/>
</dbReference>
<dbReference type="Proteomes" id="UP000260773">
    <property type="component" value="Unassembled WGS sequence"/>
</dbReference>
<evidence type="ECO:0000256" key="4">
    <source>
        <dbReference type="ARBA" id="ARBA00022723"/>
    </source>
</evidence>
<dbReference type="PANTHER" id="PTHR34047">
    <property type="entry name" value="NUCLEAR INTRON MATURASE 1, MITOCHONDRIAL-RELATED"/>
    <property type="match status" value="1"/>
</dbReference>
<feature type="domain" description="Reverse transcriptase" evidence="10">
    <location>
        <begin position="14"/>
        <end position="234"/>
    </location>
</feature>
<keyword evidence="4" id="KW-0479">Metal-binding</keyword>
<dbReference type="GO" id="GO:0046872">
    <property type="term" value="F:metal ion binding"/>
    <property type="evidence" value="ECO:0007669"/>
    <property type="project" value="UniProtKB-KW"/>
</dbReference>
<dbReference type="PRINTS" id="PR00866">
    <property type="entry name" value="RNADNAPOLMS"/>
</dbReference>
<dbReference type="InterPro" id="IPR051083">
    <property type="entry name" value="GrpII_Intron_Splice-Mob/Def"/>
</dbReference>
<dbReference type="GO" id="GO:0003723">
    <property type="term" value="F:RNA binding"/>
    <property type="evidence" value="ECO:0007669"/>
    <property type="project" value="InterPro"/>
</dbReference>
<dbReference type="EMBL" id="QVFD01000002">
    <property type="protein sequence ID" value="RGC50326.1"/>
    <property type="molecule type" value="Genomic_DNA"/>
</dbReference>
<keyword evidence="5" id="KW-0460">Magnesium</keyword>
<keyword evidence="6 12" id="KW-0695">RNA-directed DNA polymerase</keyword>
<dbReference type="GO" id="GO:0003964">
    <property type="term" value="F:RNA-directed DNA polymerase activity"/>
    <property type="evidence" value="ECO:0007669"/>
    <property type="project" value="UniProtKB-KW"/>
</dbReference>
<evidence type="ECO:0000256" key="9">
    <source>
        <dbReference type="ARBA" id="ARBA00048173"/>
    </source>
</evidence>
<name>A0A3E2XP75_9FIRM</name>
<dbReference type="InterPro" id="IPR043502">
    <property type="entry name" value="DNA/RNA_pol_sf"/>
</dbReference>
<dbReference type="EC" id="2.7.7.49" evidence="1"/>
<dbReference type="InterPro" id="IPR000477">
    <property type="entry name" value="RT_dom"/>
</dbReference>
<evidence type="ECO:0000313" key="11">
    <source>
        <dbReference type="EMBL" id="RGB73139.1"/>
    </source>
</evidence>
<comment type="catalytic activity">
    <reaction evidence="9">
        <text>DNA(n) + a 2'-deoxyribonucleoside 5'-triphosphate = DNA(n+1) + diphosphate</text>
        <dbReference type="Rhea" id="RHEA:22508"/>
        <dbReference type="Rhea" id="RHEA-COMP:17339"/>
        <dbReference type="Rhea" id="RHEA-COMP:17340"/>
        <dbReference type="ChEBI" id="CHEBI:33019"/>
        <dbReference type="ChEBI" id="CHEBI:61560"/>
        <dbReference type="ChEBI" id="CHEBI:173112"/>
        <dbReference type="EC" id="2.7.7.49"/>
    </reaction>
</comment>
<keyword evidence="7" id="KW-0051">Antiviral defense</keyword>
<proteinExistence type="inferred from homology"/>
<evidence type="ECO:0000256" key="6">
    <source>
        <dbReference type="ARBA" id="ARBA00022918"/>
    </source>
</evidence>
<dbReference type="GO" id="GO:0051607">
    <property type="term" value="P:defense response to virus"/>
    <property type="evidence" value="ECO:0007669"/>
    <property type="project" value="UniProtKB-KW"/>
</dbReference>
<evidence type="ECO:0000256" key="8">
    <source>
        <dbReference type="ARBA" id="ARBA00034120"/>
    </source>
</evidence>
<evidence type="ECO:0000313" key="13">
    <source>
        <dbReference type="Proteomes" id="UP000260773"/>
    </source>
</evidence>
<accession>A0A3E2XP75</accession>
<evidence type="ECO:0000256" key="7">
    <source>
        <dbReference type="ARBA" id="ARBA00023118"/>
    </source>
</evidence>
<dbReference type="OrthoDB" id="9788687at2"/>
<evidence type="ECO:0000256" key="5">
    <source>
        <dbReference type="ARBA" id="ARBA00022842"/>
    </source>
</evidence>
<evidence type="ECO:0000256" key="1">
    <source>
        <dbReference type="ARBA" id="ARBA00012493"/>
    </source>
</evidence>
<keyword evidence="2" id="KW-0808">Transferase</keyword>
<dbReference type="CDD" id="cd03487">
    <property type="entry name" value="RT_Bac_retron_II"/>
    <property type="match status" value="1"/>
</dbReference>
<dbReference type="Proteomes" id="UP000261231">
    <property type="component" value="Unassembled WGS sequence"/>
</dbReference>
<dbReference type="NCBIfam" id="NF038233">
    <property type="entry name" value="retron_St85_RT"/>
    <property type="match status" value="1"/>
</dbReference>
<dbReference type="PANTHER" id="PTHR34047:SF7">
    <property type="entry name" value="RNA-DIRECTED DNA POLYMERASE"/>
    <property type="match status" value="1"/>
</dbReference>
<protein>
    <recommendedName>
        <fullName evidence="1">RNA-directed DNA polymerase</fullName>
        <ecNumber evidence="1">2.7.7.49</ecNumber>
    </recommendedName>
</protein>
<keyword evidence="14" id="KW-1185">Reference proteome</keyword>
<dbReference type="AlphaFoldDB" id="A0A3E2XP75"/>
<dbReference type="SUPFAM" id="SSF56672">
    <property type="entry name" value="DNA/RNA polymerases"/>
    <property type="match status" value="1"/>
</dbReference>
<sequence length="307" mass="35889">MRLSERIAKGIGIDESYVIIIASRNNLYAKYYIPKKNGRYRLILQPSKELKVLQHWLLRNIFAYFPVSEYSSAYSKGNSVRKNAAVHKEGRYLLHTDITNFFPTISRTMLKQYFQSNESLTRKLGMADEDIELILDICLYRGENLVVGSVASPQIANMLMYAFDLELKQMLDGFGSFRYTRYADDIVISSMSFIDEQVLKQTEQLMIKYGFKMNHEKTYYMGKNGKRQVTGIVLDNNRNALTIGNKKYKKFQRMLYDYLVKGHGDLGYIKGYLAYIQEVSRQQYDQLAEIYKRYDIENVLFHNANGR</sequence>
<evidence type="ECO:0000313" key="12">
    <source>
        <dbReference type="EMBL" id="RGC50326.1"/>
    </source>
</evidence>
<dbReference type="EMBL" id="QVEP01000068">
    <property type="protein sequence ID" value="RGB73139.1"/>
    <property type="molecule type" value="Genomic_DNA"/>
</dbReference>